<dbReference type="Pfam" id="PF17269">
    <property type="entry name" value="DUF5335"/>
    <property type="match status" value="1"/>
</dbReference>
<dbReference type="HOGENOM" id="CLU_137422_0_0_5"/>
<sequence>MNWSDHTIARSQWQAFCDQLTRQLEGAQAEIEVASLGLGDQIQAQWVSLVGVAYDPKDDILEVAVEGLDHIIRAPTALTAQREGAMVESLAVDTRTGERHIVKFRRPLSLPPPEGSAA</sequence>
<evidence type="ECO:0000313" key="2">
    <source>
        <dbReference type="Proteomes" id="UP000001868"/>
    </source>
</evidence>
<dbReference type="eggNOG" id="ENOG50335WZ">
    <property type="taxonomic scope" value="Bacteria"/>
</dbReference>
<reference evidence="1 2" key="1">
    <citation type="journal article" date="2008" name="BMC Genomics">
        <title>Complete genome of Phenylobacterium zucineum - a novel facultative intracellular bacterium isolated from human erythroleukemia cell line K562.</title>
        <authorList>
            <person name="Luo Y."/>
            <person name="Xu X."/>
            <person name="Ding Z."/>
            <person name="Liu Z."/>
            <person name="Zhang B."/>
            <person name="Yan Z."/>
            <person name="Sun J."/>
            <person name="Hu S."/>
            <person name="Hu X."/>
        </authorList>
    </citation>
    <scope>NUCLEOTIDE SEQUENCE [LARGE SCALE GENOMIC DNA]</scope>
    <source>
        <strain evidence="2">HLK1</strain>
        <plasmid evidence="2">HLK1</plasmid>
        <plasmid evidence="2">Plasmid pHLK1</plasmid>
    </source>
</reference>
<dbReference type="InterPro" id="IPR035223">
    <property type="entry name" value="DUF5335"/>
</dbReference>
<dbReference type="KEGG" id="pzu:PHZ_p0036"/>
<dbReference type="Proteomes" id="UP000001868">
    <property type="component" value="Plasmid pHLK1"/>
</dbReference>
<gene>
    <name evidence="1" type="ordered locus">PHZ_p0036</name>
</gene>
<dbReference type="EMBL" id="CP000748">
    <property type="protein sequence ID" value="ACG79979.1"/>
    <property type="molecule type" value="Genomic_DNA"/>
</dbReference>
<name>B4RI04_PHEZH</name>
<geneLocation type="plasmid" evidence="2">
    <name>pHLK1</name>
</geneLocation>
<dbReference type="OrthoDB" id="7428502at2"/>
<evidence type="ECO:0000313" key="1">
    <source>
        <dbReference type="EMBL" id="ACG79979.1"/>
    </source>
</evidence>
<protein>
    <submittedName>
        <fullName evidence="1">Uncharacterized protein</fullName>
    </submittedName>
</protein>
<proteinExistence type="predicted"/>
<dbReference type="AlphaFoldDB" id="B4RI04"/>
<keyword evidence="1" id="KW-0614">Plasmid</keyword>
<keyword evidence="2" id="KW-1185">Reference proteome</keyword>
<organism evidence="1 2">
    <name type="scientific">Phenylobacterium zucineum (strain HLK1)</name>
    <dbReference type="NCBI Taxonomy" id="450851"/>
    <lineage>
        <taxon>Bacteria</taxon>
        <taxon>Pseudomonadati</taxon>
        <taxon>Pseudomonadota</taxon>
        <taxon>Alphaproteobacteria</taxon>
        <taxon>Caulobacterales</taxon>
        <taxon>Caulobacteraceae</taxon>
        <taxon>Phenylobacterium</taxon>
    </lineage>
</organism>
<accession>B4RI04</accession>